<gene>
    <name evidence="1" type="ordered locus">XAC3527</name>
</gene>
<accession>A0AAI8ETX8</accession>
<evidence type="ECO:0000313" key="2">
    <source>
        <dbReference type="Proteomes" id="UP000000576"/>
    </source>
</evidence>
<proteinExistence type="predicted"/>
<dbReference type="EMBL" id="AE008923">
    <property type="protein sequence ID" value="AAM38370.1"/>
    <property type="molecule type" value="Genomic_DNA"/>
</dbReference>
<protein>
    <submittedName>
        <fullName evidence="1">Uncharacterized protein</fullName>
    </submittedName>
</protein>
<evidence type="ECO:0000313" key="1">
    <source>
        <dbReference type="EMBL" id="AAM38370.1"/>
    </source>
</evidence>
<name>A0AAI8ETX8_XANAC</name>
<sequence length="101" mass="11289">MRMYAWYMHRVLPALAWLRSRFAGRTKVWQRRPRAAPGAQYAPCGDGSPCCNARLRQAPLASGSVAHVNPRPALDAMQSRQRLSRSVHCEPTMALRRSGTG</sequence>
<dbReference type="AlphaFoldDB" id="A0AAI8ETX8"/>
<organism evidence="1 2">
    <name type="scientific">Xanthomonas axonopodis pv. citri (strain 306)</name>
    <dbReference type="NCBI Taxonomy" id="190486"/>
    <lineage>
        <taxon>Bacteria</taxon>
        <taxon>Pseudomonadati</taxon>
        <taxon>Pseudomonadota</taxon>
        <taxon>Gammaproteobacteria</taxon>
        <taxon>Lysobacterales</taxon>
        <taxon>Lysobacteraceae</taxon>
        <taxon>Xanthomonas</taxon>
    </lineage>
</organism>
<dbReference type="KEGG" id="xac:XAC3527"/>
<dbReference type="Proteomes" id="UP000000576">
    <property type="component" value="Chromosome"/>
</dbReference>
<reference evidence="1 2" key="1">
    <citation type="journal article" date="2002" name="Nature">
        <title>Comparison of the genomes of two Xanthomonas pathogens with differing host specificities.</title>
        <authorList>
            <person name="da Silva A.C."/>
            <person name="Ferro J.A."/>
            <person name="Reinach F.C."/>
            <person name="Farah C.S."/>
            <person name="Furlan L.R."/>
            <person name="Quaggio R.B."/>
            <person name="Monteiro-Vitorello C.B."/>
            <person name="Van Sluys M.A."/>
            <person name="Almeida N.F."/>
            <person name="Alves L.M."/>
            <person name="do Amaral A.M."/>
            <person name="Bertolini M.C."/>
            <person name="Camargo L.E."/>
            <person name="Camarotte G."/>
            <person name="Cannavan F."/>
            <person name="Cardozo J."/>
            <person name="Chambergo F."/>
            <person name="Ciapina L.P."/>
            <person name="Cicarelli R.M."/>
            <person name="Coutinho L.L."/>
            <person name="Cursino-Santos J.R."/>
            <person name="El-Dorry H."/>
            <person name="Faria J.B."/>
            <person name="Ferreira A.J."/>
            <person name="Ferreira R.C."/>
            <person name="Ferro M.I."/>
            <person name="Formighieri E.F."/>
            <person name="Franco M.C."/>
            <person name="Greggio C.C."/>
            <person name="Gruber A."/>
            <person name="Katsuyama A.M."/>
            <person name="Kishi L.T."/>
            <person name="Leite R.P."/>
            <person name="Lemos E.G."/>
            <person name="Lemos M.V."/>
            <person name="Locali E.C."/>
            <person name="Machado M.A."/>
            <person name="Madeira A.M."/>
            <person name="Martinez-Rossi N.M."/>
            <person name="Martins E.C."/>
            <person name="Meidanis J."/>
            <person name="Menck C.F."/>
            <person name="Miyaki C.Y."/>
            <person name="Moon D.H."/>
            <person name="Moreira L.M."/>
            <person name="Novo M.T."/>
            <person name="Okura V.K."/>
            <person name="Oliveira M.C."/>
            <person name="Oliveira V.R."/>
            <person name="Pereira H.A."/>
            <person name="Rossi A."/>
            <person name="Sena J.A."/>
            <person name="Silva C."/>
            <person name="de Souza R.F."/>
            <person name="Spinola L.A."/>
            <person name="Takita M.A."/>
            <person name="Tamura R.E."/>
            <person name="Teixeira E.C."/>
            <person name="Tezza R.I."/>
            <person name="Trindade dos Santos M."/>
            <person name="Truffi D."/>
            <person name="Tsai S.M."/>
            <person name="White F.F."/>
            <person name="Setubal J.C."/>
            <person name="Kitajima J.P."/>
        </authorList>
    </citation>
    <scope>NUCLEOTIDE SEQUENCE [LARGE SCALE GENOMIC DNA]</scope>
    <source>
        <strain evidence="1 2">306</strain>
    </source>
</reference>